<accession>A0A7Y9IC00</accession>
<comment type="similarity">
    <text evidence="1">Belongs to the Gfo/Idh/MocA family.</text>
</comment>
<dbReference type="SUPFAM" id="SSF51735">
    <property type="entry name" value="NAD(P)-binding Rossmann-fold domains"/>
    <property type="match status" value="1"/>
</dbReference>
<protein>
    <submittedName>
        <fullName evidence="4">Putative dehydrogenase</fullName>
    </submittedName>
</protein>
<dbReference type="Gene3D" id="3.40.50.720">
    <property type="entry name" value="NAD(P)-binding Rossmann-like Domain"/>
    <property type="match status" value="1"/>
</dbReference>
<proteinExistence type="inferred from homology"/>
<dbReference type="GO" id="GO:0000166">
    <property type="term" value="F:nucleotide binding"/>
    <property type="evidence" value="ECO:0007669"/>
    <property type="project" value="InterPro"/>
</dbReference>
<dbReference type="PANTHER" id="PTHR43818">
    <property type="entry name" value="BCDNA.GH03377"/>
    <property type="match status" value="1"/>
</dbReference>
<gene>
    <name evidence="4" type="ORF">BKA15_005135</name>
</gene>
<evidence type="ECO:0000259" key="3">
    <source>
        <dbReference type="Pfam" id="PF02894"/>
    </source>
</evidence>
<dbReference type="AlphaFoldDB" id="A0A7Y9IC00"/>
<dbReference type="RefSeq" id="WP_179755582.1">
    <property type="nucleotide sequence ID" value="NZ_JACCBU010000001.1"/>
</dbReference>
<dbReference type="SUPFAM" id="SSF55347">
    <property type="entry name" value="Glyceraldehyde-3-phosphate dehydrogenase-like, C-terminal domain"/>
    <property type="match status" value="1"/>
</dbReference>
<reference evidence="4 5" key="1">
    <citation type="submission" date="2020-07" db="EMBL/GenBank/DDBJ databases">
        <title>Sequencing the genomes of 1000 actinobacteria strains.</title>
        <authorList>
            <person name="Klenk H.-P."/>
        </authorList>
    </citation>
    <scope>NUCLEOTIDE SEQUENCE [LARGE SCALE GENOMIC DNA]</scope>
    <source>
        <strain evidence="4 5">DSM 22083</strain>
    </source>
</reference>
<evidence type="ECO:0000256" key="1">
    <source>
        <dbReference type="ARBA" id="ARBA00010928"/>
    </source>
</evidence>
<dbReference type="Pfam" id="PF02894">
    <property type="entry name" value="GFO_IDH_MocA_C"/>
    <property type="match status" value="1"/>
</dbReference>
<name>A0A7Y9IC00_9ACTN</name>
<organism evidence="4 5">
    <name type="scientific">Microlunatus parietis</name>
    <dbReference type="NCBI Taxonomy" id="682979"/>
    <lineage>
        <taxon>Bacteria</taxon>
        <taxon>Bacillati</taxon>
        <taxon>Actinomycetota</taxon>
        <taxon>Actinomycetes</taxon>
        <taxon>Propionibacteriales</taxon>
        <taxon>Propionibacteriaceae</taxon>
        <taxon>Microlunatus</taxon>
    </lineage>
</organism>
<dbReference type="InterPro" id="IPR004104">
    <property type="entry name" value="Gfo/Idh/MocA-like_OxRdtase_C"/>
</dbReference>
<keyword evidence="5" id="KW-1185">Reference proteome</keyword>
<dbReference type="Proteomes" id="UP000569914">
    <property type="component" value="Unassembled WGS sequence"/>
</dbReference>
<dbReference type="InterPro" id="IPR036291">
    <property type="entry name" value="NAD(P)-bd_dom_sf"/>
</dbReference>
<evidence type="ECO:0000313" key="5">
    <source>
        <dbReference type="Proteomes" id="UP000569914"/>
    </source>
</evidence>
<dbReference type="InterPro" id="IPR050463">
    <property type="entry name" value="Gfo/Idh/MocA_oxidrdct_glycsds"/>
</dbReference>
<feature type="domain" description="Gfo/Idh/MocA-like oxidoreductase N-terminal" evidence="2">
    <location>
        <begin position="4"/>
        <end position="125"/>
    </location>
</feature>
<dbReference type="PANTHER" id="PTHR43818:SF1">
    <property type="entry name" value="GLYCOSYL HYDROLASE FAMILY 109 PROTEIN"/>
    <property type="match status" value="1"/>
</dbReference>
<dbReference type="Pfam" id="PF01408">
    <property type="entry name" value="GFO_IDH_MocA"/>
    <property type="match status" value="1"/>
</dbReference>
<evidence type="ECO:0000313" key="4">
    <source>
        <dbReference type="EMBL" id="NYE73806.1"/>
    </source>
</evidence>
<sequence length="377" mass="41645">MQEIRIGLVGLGARALGTWLPLLQKLDGFKITTLCDPVPATHRPALERLADPAGVTVCSSYEDVLRRTDVDAIALTVRCEEQGALAAMALEAGKHVHAEVPGAHRIEDCWRIVRAVERTGLTYQLAEQTRYWGFVDAWRRMVADGELGKITFAEGQYFHYHPGAMFRDPETHRLYGPDDLAEHPGARPTWSQLMPPIHYLPHELSPLLSVLDDRVVEVVGMGTDGPSAAHPEISQPDLQVALMKTAKGAVLRLAASFVQPHPEGNWHWYQITGTTGRVEWKRAGHDHPKIWRFGQGPDLVDADWGFERPDAPAAARGSGHGDADYYTHIAFRDAVLADQQPDFDVYRAMDATAPAILAATSIEQGSRPLAVPDFRNP</sequence>
<comment type="caution">
    <text evidence="4">The sequence shown here is derived from an EMBL/GenBank/DDBJ whole genome shotgun (WGS) entry which is preliminary data.</text>
</comment>
<feature type="domain" description="Gfo/Idh/MocA-like oxidoreductase C-terminal" evidence="3">
    <location>
        <begin position="167"/>
        <end position="365"/>
    </location>
</feature>
<dbReference type="InterPro" id="IPR000683">
    <property type="entry name" value="Gfo/Idh/MocA-like_OxRdtase_N"/>
</dbReference>
<evidence type="ECO:0000259" key="2">
    <source>
        <dbReference type="Pfam" id="PF01408"/>
    </source>
</evidence>
<dbReference type="Gene3D" id="3.30.360.10">
    <property type="entry name" value="Dihydrodipicolinate Reductase, domain 2"/>
    <property type="match status" value="1"/>
</dbReference>
<dbReference type="EMBL" id="JACCBU010000001">
    <property type="protein sequence ID" value="NYE73806.1"/>
    <property type="molecule type" value="Genomic_DNA"/>
</dbReference>